<evidence type="ECO:0000313" key="3">
    <source>
        <dbReference type="EMBL" id="CAC12163.1"/>
    </source>
</evidence>
<dbReference type="InterPro" id="IPR036259">
    <property type="entry name" value="MFS_trans_sf"/>
</dbReference>
<gene>
    <name evidence="3" type="ordered locus">Ta1034</name>
</gene>
<dbReference type="PaxDb" id="273075-Ta1034"/>
<dbReference type="InterPro" id="IPR020846">
    <property type="entry name" value="MFS_dom"/>
</dbReference>
<dbReference type="GO" id="GO:0005886">
    <property type="term" value="C:plasma membrane"/>
    <property type="evidence" value="ECO:0007669"/>
    <property type="project" value="TreeGrafter"/>
</dbReference>
<feature type="transmembrane region" description="Helical" evidence="1">
    <location>
        <begin position="106"/>
        <end position="125"/>
    </location>
</feature>
<dbReference type="STRING" id="273075.gene:9572255"/>
<feature type="transmembrane region" description="Helical" evidence="1">
    <location>
        <begin position="353"/>
        <end position="377"/>
    </location>
</feature>
<protein>
    <submittedName>
        <fullName evidence="3">Conserved hypothetical membrane protein</fullName>
    </submittedName>
</protein>
<feature type="transmembrane region" description="Helical" evidence="1">
    <location>
        <begin position="46"/>
        <end position="69"/>
    </location>
</feature>
<evidence type="ECO:0000313" key="4">
    <source>
        <dbReference type="Proteomes" id="UP000001024"/>
    </source>
</evidence>
<keyword evidence="4" id="KW-1185">Reference proteome</keyword>
<keyword evidence="1" id="KW-0472">Membrane</keyword>
<dbReference type="EnsemblBacteria" id="CAC12163">
    <property type="protein sequence ID" value="CAC12163"/>
    <property type="gene ID" value="CAC12163"/>
</dbReference>
<name>Q9HJD5_THEAC</name>
<dbReference type="AlphaFoldDB" id="Q9HJD5"/>
<dbReference type="PANTHER" id="PTHR43129:SF1">
    <property type="entry name" value="FOSMIDOMYCIN RESISTANCE PROTEIN"/>
    <property type="match status" value="1"/>
</dbReference>
<dbReference type="Proteomes" id="UP000001024">
    <property type="component" value="Chromosome"/>
</dbReference>
<dbReference type="eggNOG" id="arCOG00130">
    <property type="taxonomic scope" value="Archaea"/>
</dbReference>
<organism evidence="3 4">
    <name type="scientific">Thermoplasma acidophilum (strain ATCC 25905 / DSM 1728 / JCM 9062 / NBRC 15155 / AMRC-C165)</name>
    <dbReference type="NCBI Taxonomy" id="273075"/>
    <lineage>
        <taxon>Archaea</taxon>
        <taxon>Methanobacteriati</taxon>
        <taxon>Thermoplasmatota</taxon>
        <taxon>Thermoplasmata</taxon>
        <taxon>Thermoplasmatales</taxon>
        <taxon>Thermoplasmataceae</taxon>
        <taxon>Thermoplasma</taxon>
    </lineage>
</organism>
<sequence>MDTNIAFSGEAKIRSLVYTSLGHFTNDFNILLFSVLITYYHSDFGISLALLGAVAIIYSIISGLLSTPVGRYADKTRRYRFLMMVGFIILGVSIYLFALSFVSARIALPVMIVASILFGFGQAFYHPLGSSILNLTYGNGSASALGINGAFGSIGRSALPVILVPLIILVGEKYALVILGTYMILAGIIIYAGLGFIREHEIPEKSRSASSSKNRDMLSRYSGVLAIIVAMVFIRAMFLTGTTTYISQFVLDRVKSETIMSIVLTVSFLTAVGGQPYFGRLTQRHGGKVTIGLTTGLSTLFFIFFMLAGTNPIINTVTYALYVFTAFSGFPVLMGYVNQIVPRDISTTAGGMVWGLGNTVGGGIGIAVISVLLYFHITLAETMWIMTIFGAVSLVLFPFIPSKDAAARLKASST</sequence>
<dbReference type="OrthoDB" id="29061at2157"/>
<dbReference type="PROSITE" id="PS50850">
    <property type="entry name" value="MFS"/>
    <property type="match status" value="1"/>
</dbReference>
<feature type="transmembrane region" description="Helical" evidence="1">
    <location>
        <begin position="81"/>
        <end position="100"/>
    </location>
</feature>
<feature type="transmembrane region" description="Helical" evidence="1">
    <location>
        <begin position="21"/>
        <end position="40"/>
    </location>
</feature>
<dbReference type="PANTHER" id="PTHR43129">
    <property type="entry name" value="FOSMIDOMYCIN RESISTANCE PROTEIN"/>
    <property type="match status" value="1"/>
</dbReference>
<dbReference type="HOGENOM" id="CLU_705185_0_0_2"/>
<feature type="transmembrane region" description="Helical" evidence="1">
    <location>
        <begin position="218"/>
        <end position="238"/>
    </location>
</feature>
<dbReference type="RefSeq" id="WP_010901445.1">
    <property type="nucleotide sequence ID" value="NC_002578.1"/>
</dbReference>
<dbReference type="SUPFAM" id="SSF103473">
    <property type="entry name" value="MFS general substrate transporter"/>
    <property type="match status" value="1"/>
</dbReference>
<evidence type="ECO:0000259" key="2">
    <source>
        <dbReference type="PROSITE" id="PS50850"/>
    </source>
</evidence>
<feature type="transmembrane region" description="Helical" evidence="1">
    <location>
        <begin position="319"/>
        <end position="341"/>
    </location>
</feature>
<feature type="transmembrane region" description="Helical" evidence="1">
    <location>
        <begin position="258"/>
        <end position="278"/>
    </location>
</feature>
<evidence type="ECO:0000256" key="1">
    <source>
        <dbReference type="SAM" id="Phobius"/>
    </source>
</evidence>
<dbReference type="GO" id="GO:0022857">
    <property type="term" value="F:transmembrane transporter activity"/>
    <property type="evidence" value="ECO:0007669"/>
    <property type="project" value="InterPro"/>
</dbReference>
<dbReference type="InParanoid" id="Q9HJD5"/>
<keyword evidence="1" id="KW-0812">Transmembrane</keyword>
<feature type="transmembrane region" description="Helical" evidence="1">
    <location>
        <begin position="383"/>
        <end position="400"/>
    </location>
</feature>
<dbReference type="EMBL" id="AL445066">
    <property type="protein sequence ID" value="CAC12163.1"/>
    <property type="molecule type" value="Genomic_DNA"/>
</dbReference>
<dbReference type="Gene3D" id="1.20.1250.20">
    <property type="entry name" value="MFS general substrate transporter like domains"/>
    <property type="match status" value="2"/>
</dbReference>
<feature type="transmembrane region" description="Helical" evidence="1">
    <location>
        <begin position="145"/>
        <end position="168"/>
    </location>
</feature>
<accession>Q9HJD5</accession>
<proteinExistence type="predicted"/>
<keyword evidence="1" id="KW-1133">Transmembrane helix</keyword>
<feature type="transmembrane region" description="Helical" evidence="1">
    <location>
        <begin position="290"/>
        <end position="307"/>
    </location>
</feature>
<feature type="domain" description="Major facilitator superfamily (MFS) profile" evidence="2">
    <location>
        <begin position="15"/>
        <end position="405"/>
    </location>
</feature>
<dbReference type="KEGG" id="tac:Ta1034"/>
<dbReference type="Pfam" id="PF07690">
    <property type="entry name" value="MFS_1"/>
    <property type="match status" value="1"/>
</dbReference>
<reference evidence="3 4" key="1">
    <citation type="journal article" date="2000" name="Nature">
        <title>The genome sequence of the thermoacidophilic scavenger Thermoplasma acidophilum.</title>
        <authorList>
            <person name="Ruepp A."/>
            <person name="Graml W."/>
            <person name="Santos-Martinez M.L."/>
            <person name="Koretke K.K."/>
            <person name="Volker C."/>
            <person name="Mewes H.W."/>
            <person name="Frishman D."/>
            <person name="Stocker S."/>
            <person name="Lupas A.N."/>
            <person name="Baumeister W."/>
        </authorList>
    </citation>
    <scope>NUCLEOTIDE SEQUENCE [LARGE SCALE GENOMIC DNA]</scope>
    <source>
        <strain evidence="4">ATCC 25905 / DSM 1728 / JCM 9062 / NBRC 15155 / AMRC-C165</strain>
    </source>
</reference>
<dbReference type="InterPro" id="IPR011701">
    <property type="entry name" value="MFS"/>
</dbReference>
<feature type="transmembrane region" description="Helical" evidence="1">
    <location>
        <begin position="174"/>
        <end position="197"/>
    </location>
</feature>